<gene>
    <name evidence="2" type="ORF">PCOR1329_LOCUS58323</name>
</gene>
<comment type="caution">
    <text evidence="2">The sequence shown here is derived from an EMBL/GenBank/DDBJ whole genome shotgun (WGS) entry which is preliminary data.</text>
</comment>
<organism evidence="2 3">
    <name type="scientific">Prorocentrum cordatum</name>
    <dbReference type="NCBI Taxonomy" id="2364126"/>
    <lineage>
        <taxon>Eukaryota</taxon>
        <taxon>Sar</taxon>
        <taxon>Alveolata</taxon>
        <taxon>Dinophyceae</taxon>
        <taxon>Prorocentrales</taxon>
        <taxon>Prorocentraceae</taxon>
        <taxon>Prorocentrum</taxon>
    </lineage>
</organism>
<dbReference type="Gene3D" id="2.60.40.10">
    <property type="entry name" value="Immunoglobulins"/>
    <property type="match status" value="2"/>
</dbReference>
<proteinExistence type="predicted"/>
<dbReference type="Proteomes" id="UP001189429">
    <property type="component" value="Unassembled WGS sequence"/>
</dbReference>
<name>A0ABN9VKY2_9DINO</name>
<feature type="non-terminal residue" evidence="2">
    <location>
        <position position="1"/>
    </location>
</feature>
<reference evidence="2" key="1">
    <citation type="submission" date="2023-10" db="EMBL/GenBank/DDBJ databases">
        <authorList>
            <person name="Chen Y."/>
            <person name="Shah S."/>
            <person name="Dougan E. K."/>
            <person name="Thang M."/>
            <person name="Chan C."/>
        </authorList>
    </citation>
    <scope>NUCLEOTIDE SEQUENCE [LARGE SCALE GENOMIC DNA]</scope>
</reference>
<dbReference type="InterPro" id="IPR013783">
    <property type="entry name" value="Ig-like_fold"/>
</dbReference>
<feature type="compositionally biased region" description="Basic and acidic residues" evidence="1">
    <location>
        <begin position="364"/>
        <end position="373"/>
    </location>
</feature>
<feature type="region of interest" description="Disordered" evidence="1">
    <location>
        <begin position="360"/>
        <end position="397"/>
    </location>
</feature>
<evidence type="ECO:0000313" key="3">
    <source>
        <dbReference type="Proteomes" id="UP001189429"/>
    </source>
</evidence>
<feature type="non-terminal residue" evidence="2">
    <location>
        <position position="397"/>
    </location>
</feature>
<dbReference type="Pfam" id="PF05345">
    <property type="entry name" value="He_PIG"/>
    <property type="match status" value="2"/>
</dbReference>
<evidence type="ECO:0008006" key="4">
    <source>
        <dbReference type="Google" id="ProtNLM"/>
    </source>
</evidence>
<accession>A0ABN9VKY2</accession>
<evidence type="ECO:0000256" key="1">
    <source>
        <dbReference type="SAM" id="MobiDB-lite"/>
    </source>
</evidence>
<protein>
    <recommendedName>
        <fullName evidence="4">Subtilisin</fullName>
    </recommendedName>
</protein>
<evidence type="ECO:0000313" key="2">
    <source>
        <dbReference type="EMBL" id="CAK0873015.1"/>
    </source>
</evidence>
<sequence>GLCLHAATGAISGRVPAASQVGGCRHVVTAANEAGFCECEVTFCVGAAPPRGRQQESRLRPDPPAAEHGAGEAPCRLTVSYAVALGEEAHRGTVRLVPEVLSCGPGAPALSTGAAQVFSVEPPLPPGLSLCKESGTILVEPDSAVGLSAYRVTVRRGGLEASTDLRLSVRAGTLPASLSYPGVAARYTVGDSVELAPCTDGHSFSSWAVEPELPAGLHLCPATGAIYGRPSEVLRGGAWTVAARGAAGREAIARLAFTVQPAAPCRLSYPLLAREYPVLQLMAVQPTVLGEVVGYCVSPPLPEGLELDPRTGEVRGVPARAAPEATYEVTARNEAGSASVRLTFSTRVLAPRALKYPQARGRYRAGEASEPPRPRARLAALPLGEGRRNTSSARRCT</sequence>
<keyword evidence="3" id="KW-1185">Reference proteome</keyword>
<dbReference type="EMBL" id="CAUYUJ010017228">
    <property type="protein sequence ID" value="CAK0873015.1"/>
    <property type="molecule type" value="Genomic_DNA"/>
</dbReference>
<feature type="region of interest" description="Disordered" evidence="1">
    <location>
        <begin position="51"/>
        <end position="71"/>
    </location>
</feature>